<keyword evidence="1" id="KW-0732">Signal</keyword>
<accession>A0A2D0PC60</accession>
<proteinExistence type="predicted"/>
<feature type="chain" id="PRO_5012971589" evidence="1">
    <location>
        <begin position="19"/>
        <end position="94"/>
    </location>
</feature>
<reference evidence="2" key="2">
    <citation type="submission" date="2017-10" db="EMBL/GenBank/DDBJ databases">
        <title>Unravelling the molecular evolution of spider venoms.</title>
        <authorList>
            <person name="Pineda S."/>
        </authorList>
    </citation>
    <scope>NUCLEOTIDE SEQUENCE</scope>
</reference>
<evidence type="ECO:0000256" key="1">
    <source>
        <dbReference type="SAM" id="SignalP"/>
    </source>
</evidence>
<reference evidence="2" key="1">
    <citation type="submission" date="2017-05" db="EMBL/GenBank/DDBJ databases">
        <authorList>
            <person name="Song R."/>
            <person name="Chenine A.L."/>
            <person name="Ruprecht R.M."/>
        </authorList>
    </citation>
    <scope>NUCLEOTIDE SEQUENCE</scope>
</reference>
<name>A0A2D0PC60_ERECI</name>
<organism evidence="2">
    <name type="scientific">Eresus cinnaberinus</name>
    <name type="common">Ladybird spider</name>
    <name type="synonym">Eresus kollari</name>
    <dbReference type="NCBI Taxonomy" id="175337"/>
    <lineage>
        <taxon>Eukaryota</taxon>
        <taxon>Metazoa</taxon>
        <taxon>Ecdysozoa</taxon>
        <taxon>Arthropoda</taxon>
        <taxon>Chelicerata</taxon>
        <taxon>Arachnida</taxon>
        <taxon>Araneae</taxon>
        <taxon>Araneomorphae</taxon>
        <taxon>Entelegynae</taxon>
        <taxon>Eresoidea</taxon>
        <taxon>Eresidae</taxon>
        <taxon>Eresus</taxon>
    </lineage>
</organism>
<sequence length="94" mass="10409">MKFVIALCFLAVAYAVSAEEKEETEVRNVEAAAPEQARACVGTKEKCVEGDDCSCCGEWDSCDCNNPNERGVCRCKYAMIYTRVKKMVKVLGQN</sequence>
<feature type="signal peptide" evidence="1">
    <location>
        <begin position="1"/>
        <end position="18"/>
    </location>
</feature>
<dbReference type="EMBL" id="HAHE01000246">
    <property type="protein sequence ID" value="SNX35097.1"/>
    <property type="molecule type" value="Transcribed_RNA"/>
</dbReference>
<protein>
    <submittedName>
        <fullName evidence="2">U32-Eretoxin-Ek1e_1</fullName>
    </submittedName>
</protein>
<evidence type="ECO:0000313" key="2">
    <source>
        <dbReference type="EMBL" id="SNX35097.1"/>
    </source>
</evidence>
<dbReference type="AlphaFoldDB" id="A0A2D0PC60"/>